<accession>A0ABR6WC56</accession>
<feature type="transmembrane region" description="Helical" evidence="1">
    <location>
        <begin position="75"/>
        <end position="96"/>
    </location>
</feature>
<comment type="caution">
    <text evidence="2">The sequence shown here is derived from an EMBL/GenBank/DDBJ whole genome shotgun (WGS) entry which is preliminary data.</text>
</comment>
<name>A0ABR6WC56_9BACT</name>
<gene>
    <name evidence="2" type="ORF">FH603_4673</name>
</gene>
<proteinExistence type="predicted"/>
<dbReference type="Proteomes" id="UP000700732">
    <property type="component" value="Unassembled WGS sequence"/>
</dbReference>
<keyword evidence="1" id="KW-0812">Transmembrane</keyword>
<keyword evidence="1" id="KW-0472">Membrane</keyword>
<dbReference type="RefSeq" id="WP_186740280.1">
    <property type="nucleotide sequence ID" value="NZ_VFIA01000038.1"/>
</dbReference>
<keyword evidence="1" id="KW-1133">Transmembrane helix</keyword>
<organism evidence="2 3">
    <name type="scientific">Spirosoma utsteinense</name>
    <dbReference type="NCBI Taxonomy" id="2585773"/>
    <lineage>
        <taxon>Bacteria</taxon>
        <taxon>Pseudomonadati</taxon>
        <taxon>Bacteroidota</taxon>
        <taxon>Cytophagia</taxon>
        <taxon>Cytophagales</taxon>
        <taxon>Cytophagaceae</taxon>
        <taxon>Spirosoma</taxon>
    </lineage>
</organism>
<reference evidence="2 3" key="1">
    <citation type="submission" date="2019-06" db="EMBL/GenBank/DDBJ databases">
        <title>Spirosoma utsteinense sp. nov. isolated from Antarctic ice-free soils.</title>
        <authorList>
            <person name="Tahon G."/>
        </authorList>
    </citation>
    <scope>NUCLEOTIDE SEQUENCE [LARGE SCALE GENOMIC DNA]</scope>
    <source>
        <strain evidence="2 3">LMG 31447</strain>
    </source>
</reference>
<evidence type="ECO:0000313" key="3">
    <source>
        <dbReference type="Proteomes" id="UP000700732"/>
    </source>
</evidence>
<protein>
    <submittedName>
        <fullName evidence="2">Uncharacterized protein</fullName>
    </submittedName>
</protein>
<dbReference type="EMBL" id="VFIA01000038">
    <property type="protein sequence ID" value="MBC3794146.1"/>
    <property type="molecule type" value="Genomic_DNA"/>
</dbReference>
<evidence type="ECO:0000256" key="1">
    <source>
        <dbReference type="SAM" id="Phobius"/>
    </source>
</evidence>
<evidence type="ECO:0000313" key="2">
    <source>
        <dbReference type="EMBL" id="MBC3794146.1"/>
    </source>
</evidence>
<keyword evidence="3" id="KW-1185">Reference proteome</keyword>
<sequence>MGKKVPYIGQAIKWIGGLLAVWLLVLLPIRAIDSSSVPARQLYTLSVDTPSVDDQSDFSSLVYGYEAVALVGPHAGFSFLPSLLVLPWVLSAFYWLKGIALPGRRHDSYFSFGFLLPIFEHQIAINAP</sequence>